<comment type="subcellular location">
    <subcellularLocation>
        <location evidence="1">Membrane</location>
        <topology evidence="1">Multi-pass membrane protein</topology>
    </subcellularLocation>
</comment>
<feature type="transmembrane region" description="Helical" evidence="8">
    <location>
        <begin position="363"/>
        <end position="380"/>
    </location>
</feature>
<evidence type="ECO:0000256" key="6">
    <source>
        <dbReference type="ARBA" id="ARBA00023136"/>
    </source>
</evidence>
<feature type="transmembrane region" description="Helical" evidence="8">
    <location>
        <begin position="117"/>
        <end position="136"/>
    </location>
</feature>
<evidence type="ECO:0000256" key="7">
    <source>
        <dbReference type="SAM" id="MobiDB-lite"/>
    </source>
</evidence>
<dbReference type="SUPFAM" id="SSF103473">
    <property type="entry name" value="MFS general substrate transporter"/>
    <property type="match status" value="1"/>
</dbReference>
<feature type="transmembrane region" description="Helical" evidence="8">
    <location>
        <begin position="217"/>
        <end position="236"/>
    </location>
</feature>
<feature type="transmembrane region" description="Helical" evidence="8">
    <location>
        <begin position="436"/>
        <end position="457"/>
    </location>
</feature>
<feature type="region of interest" description="Disordered" evidence="7">
    <location>
        <begin position="1"/>
        <end position="23"/>
    </location>
</feature>
<feature type="transmembrane region" description="Helical" evidence="8">
    <location>
        <begin position="183"/>
        <end position="211"/>
    </location>
</feature>
<accession>A0A0D1ZM26</accession>
<evidence type="ECO:0000256" key="2">
    <source>
        <dbReference type="ARBA" id="ARBA00010992"/>
    </source>
</evidence>
<keyword evidence="6 8" id="KW-0472">Membrane</keyword>
<dbReference type="InterPro" id="IPR020846">
    <property type="entry name" value="MFS_dom"/>
</dbReference>
<dbReference type="Pfam" id="PF00083">
    <property type="entry name" value="Sugar_tr"/>
    <property type="match status" value="2"/>
</dbReference>
<proteinExistence type="inferred from homology"/>
<keyword evidence="5 8" id="KW-1133">Transmembrane helix</keyword>
<dbReference type="PANTHER" id="PTHR23508:SF10">
    <property type="entry name" value="CARBOXYLIC ACID TRANSPORTER PROTEIN HOMOLOG"/>
    <property type="match status" value="1"/>
</dbReference>
<evidence type="ECO:0000256" key="8">
    <source>
        <dbReference type="SAM" id="Phobius"/>
    </source>
</evidence>
<gene>
    <name evidence="10" type="ORF">PV11_03371</name>
</gene>
<evidence type="ECO:0000256" key="1">
    <source>
        <dbReference type="ARBA" id="ARBA00004141"/>
    </source>
</evidence>
<dbReference type="STRING" id="1016849.A0A0D1ZM26"/>
<dbReference type="PANTHER" id="PTHR23508">
    <property type="entry name" value="CARBOXYLIC ACID TRANSPORTER PROTEIN HOMOLOG"/>
    <property type="match status" value="1"/>
</dbReference>
<feature type="transmembrane region" description="Helical" evidence="8">
    <location>
        <begin position="306"/>
        <end position="327"/>
    </location>
</feature>
<feature type="transmembrane region" description="Helical" evidence="8">
    <location>
        <begin position="47"/>
        <end position="74"/>
    </location>
</feature>
<feature type="transmembrane region" description="Helical" evidence="8">
    <location>
        <begin position="86"/>
        <end position="105"/>
    </location>
</feature>
<dbReference type="Gene3D" id="1.20.1250.20">
    <property type="entry name" value="MFS general substrate transporter like domains"/>
    <property type="match status" value="1"/>
</dbReference>
<dbReference type="EMBL" id="KN846951">
    <property type="protein sequence ID" value="KIV87853.1"/>
    <property type="molecule type" value="Genomic_DNA"/>
</dbReference>
<dbReference type="GO" id="GO:0046943">
    <property type="term" value="F:carboxylic acid transmembrane transporter activity"/>
    <property type="evidence" value="ECO:0007669"/>
    <property type="project" value="TreeGrafter"/>
</dbReference>
<feature type="domain" description="Major facilitator superfamily (MFS) profile" evidence="9">
    <location>
        <begin position="45"/>
        <end position="461"/>
    </location>
</feature>
<dbReference type="GO" id="GO:0005886">
    <property type="term" value="C:plasma membrane"/>
    <property type="evidence" value="ECO:0007669"/>
    <property type="project" value="TreeGrafter"/>
</dbReference>
<dbReference type="AlphaFoldDB" id="A0A0D1ZM26"/>
<dbReference type="PROSITE" id="PS50850">
    <property type="entry name" value="MFS"/>
    <property type="match status" value="1"/>
</dbReference>
<feature type="transmembrane region" description="Helical" evidence="8">
    <location>
        <begin position="142"/>
        <end position="163"/>
    </location>
</feature>
<comment type="similarity">
    <text evidence="2">Belongs to the major facilitator superfamily. Sugar transporter (TC 2.A.1.1) family.</text>
</comment>
<evidence type="ECO:0000259" key="9">
    <source>
        <dbReference type="PROSITE" id="PS50850"/>
    </source>
</evidence>
<organism evidence="10 11">
    <name type="scientific">Exophiala sideris</name>
    <dbReference type="NCBI Taxonomy" id="1016849"/>
    <lineage>
        <taxon>Eukaryota</taxon>
        <taxon>Fungi</taxon>
        <taxon>Dikarya</taxon>
        <taxon>Ascomycota</taxon>
        <taxon>Pezizomycotina</taxon>
        <taxon>Eurotiomycetes</taxon>
        <taxon>Chaetothyriomycetidae</taxon>
        <taxon>Chaetothyriales</taxon>
        <taxon>Herpotrichiellaceae</taxon>
        <taxon>Exophiala</taxon>
    </lineage>
</organism>
<evidence type="ECO:0000256" key="5">
    <source>
        <dbReference type="ARBA" id="ARBA00022989"/>
    </source>
</evidence>
<name>A0A0D1ZM26_9EURO</name>
<feature type="transmembrane region" description="Helical" evidence="8">
    <location>
        <begin position="334"/>
        <end position="357"/>
    </location>
</feature>
<feature type="transmembrane region" description="Helical" evidence="8">
    <location>
        <begin position="401"/>
        <end position="424"/>
    </location>
</feature>
<sequence length="500" mass="54865">MDDKRLQETNLSSSSDYNPNHERNVAVHTAPLTEVPKGRWERTWPTIACGAGLFSDGYLNGVIGSVSTMLALIYGDEYTKSSAKSAIPSIAFAGTVVGHLFFGVLSDHWSRRNSLLISTLILILFSILCAGSYGAGGSTQGLFAALAAYRFLIGLGIGGEYPAGSVGAAESTGELKSGHRNRWFIFATDFQIDLGFVVSAFVPMIVVLATGENHLRAAWRICLALGAIPPLSLLYLRIKLREPEQFRRNKMNRFPILLIVKFYWWRLTVISIIWFLYNFSAYSFGIFASTWLVFILPTDAPLWKNFGMACAINSFWLPGSFLGAFLSDWIGPKWCLIWGVLLQGIVGFAMTGAYSQLDEPSRVAGFIILTGVFMALGEVGPGDNIGLLASKLSSTPIRGQFYGIAAAWGKVGAFIGTYIFPLLIDDAGTDIVKQGQYPFWVSSSLCIFSAIVAFVGLPKVGQDMIEVEDERFKRYLEENGYDTSSFGTKDFREELGVAMN</sequence>
<keyword evidence="3" id="KW-0813">Transport</keyword>
<dbReference type="HOGENOM" id="CLU_001265_46_12_1"/>
<feature type="compositionally biased region" description="Polar residues" evidence="7">
    <location>
        <begin position="8"/>
        <end position="18"/>
    </location>
</feature>
<protein>
    <recommendedName>
        <fullName evidence="9">Major facilitator superfamily (MFS) profile domain-containing protein</fullName>
    </recommendedName>
</protein>
<dbReference type="FunFam" id="1.20.1250.20:FF:000140">
    <property type="entry name" value="Putative MFS phospholipid transporter"/>
    <property type="match status" value="1"/>
</dbReference>
<dbReference type="InterPro" id="IPR036259">
    <property type="entry name" value="MFS_trans_sf"/>
</dbReference>
<evidence type="ECO:0000256" key="3">
    <source>
        <dbReference type="ARBA" id="ARBA00022448"/>
    </source>
</evidence>
<dbReference type="OrthoDB" id="2261376at2759"/>
<evidence type="ECO:0000313" key="11">
    <source>
        <dbReference type="Proteomes" id="UP000053599"/>
    </source>
</evidence>
<dbReference type="InterPro" id="IPR005828">
    <property type="entry name" value="MFS_sugar_transport-like"/>
</dbReference>
<dbReference type="Proteomes" id="UP000053599">
    <property type="component" value="Unassembled WGS sequence"/>
</dbReference>
<reference evidence="10 11" key="1">
    <citation type="submission" date="2015-01" db="EMBL/GenBank/DDBJ databases">
        <title>The Genome Sequence of Exophiala sideris CBS121828.</title>
        <authorList>
            <consortium name="The Broad Institute Genomics Platform"/>
            <person name="Cuomo C."/>
            <person name="de Hoog S."/>
            <person name="Gorbushina A."/>
            <person name="Stielow B."/>
            <person name="Teixiera M."/>
            <person name="Abouelleil A."/>
            <person name="Chapman S.B."/>
            <person name="Priest M."/>
            <person name="Young S.K."/>
            <person name="Wortman J."/>
            <person name="Nusbaum C."/>
            <person name="Birren B."/>
        </authorList>
    </citation>
    <scope>NUCLEOTIDE SEQUENCE [LARGE SCALE GENOMIC DNA]</scope>
    <source>
        <strain evidence="10 11">CBS 121828</strain>
    </source>
</reference>
<keyword evidence="4 8" id="KW-0812">Transmembrane</keyword>
<evidence type="ECO:0000256" key="4">
    <source>
        <dbReference type="ARBA" id="ARBA00022692"/>
    </source>
</evidence>
<evidence type="ECO:0000313" key="10">
    <source>
        <dbReference type="EMBL" id="KIV87853.1"/>
    </source>
</evidence>